<evidence type="ECO:0000313" key="2">
    <source>
        <dbReference type="Proteomes" id="UP000254712"/>
    </source>
</evidence>
<reference evidence="1 2" key="1">
    <citation type="submission" date="2018-06" db="EMBL/GenBank/DDBJ databases">
        <authorList>
            <consortium name="Pathogen Informatics"/>
            <person name="Doyle S."/>
        </authorList>
    </citation>
    <scope>NUCLEOTIDE SEQUENCE [LARGE SCALE GENOMIC DNA]</scope>
    <source>
        <strain evidence="1 2">NCTC8261</strain>
    </source>
</reference>
<name>A0A379WWG7_SALET</name>
<evidence type="ECO:0000313" key="1">
    <source>
        <dbReference type="EMBL" id="SUH38280.1"/>
    </source>
</evidence>
<dbReference type="EMBL" id="UGXT01000002">
    <property type="protein sequence ID" value="SUH38280.1"/>
    <property type="molecule type" value="Genomic_DNA"/>
</dbReference>
<accession>A0A379WWG7</accession>
<proteinExistence type="predicted"/>
<protein>
    <submittedName>
        <fullName evidence="1">Uncharacterized protein</fullName>
    </submittedName>
</protein>
<organism evidence="1 2">
    <name type="scientific">Salmonella enterica I</name>
    <dbReference type="NCBI Taxonomy" id="59201"/>
    <lineage>
        <taxon>Bacteria</taxon>
        <taxon>Pseudomonadati</taxon>
        <taxon>Pseudomonadota</taxon>
        <taxon>Gammaproteobacteria</taxon>
        <taxon>Enterobacterales</taxon>
        <taxon>Enterobacteriaceae</taxon>
        <taxon>Salmonella</taxon>
    </lineage>
</organism>
<gene>
    <name evidence="1" type="ORF">NCTC8261_04605</name>
</gene>
<dbReference type="AlphaFoldDB" id="A0A379WWG7"/>
<dbReference type="Proteomes" id="UP000254712">
    <property type="component" value="Unassembled WGS sequence"/>
</dbReference>
<sequence length="39" mass="4323">MTPASLTMMARLMKTNWAQVLLVGYQVNPYVGFEMATTG</sequence>